<dbReference type="Proteomes" id="UP000271098">
    <property type="component" value="Unassembled WGS sequence"/>
</dbReference>
<protein>
    <submittedName>
        <fullName evidence="3">Kelch domain-containing protein 10</fullName>
    </submittedName>
</protein>
<dbReference type="InterPro" id="IPR015915">
    <property type="entry name" value="Kelch-typ_b-propeller"/>
</dbReference>
<proteinExistence type="predicted"/>
<dbReference type="OrthoDB" id="432528at2759"/>
<dbReference type="SUPFAM" id="SSF117281">
    <property type="entry name" value="Kelch motif"/>
    <property type="match status" value="1"/>
</dbReference>
<organism evidence="3">
    <name type="scientific">Gongylonema pulchrum</name>
    <dbReference type="NCBI Taxonomy" id="637853"/>
    <lineage>
        <taxon>Eukaryota</taxon>
        <taxon>Metazoa</taxon>
        <taxon>Ecdysozoa</taxon>
        <taxon>Nematoda</taxon>
        <taxon>Chromadorea</taxon>
        <taxon>Rhabditida</taxon>
        <taxon>Spirurina</taxon>
        <taxon>Spiruromorpha</taxon>
        <taxon>Spiruroidea</taxon>
        <taxon>Gongylonematidae</taxon>
        <taxon>Gongylonema</taxon>
    </lineage>
</organism>
<keyword evidence="2" id="KW-1185">Reference proteome</keyword>
<reference evidence="3" key="1">
    <citation type="submission" date="2016-06" db="UniProtKB">
        <authorList>
            <consortium name="WormBaseParasite"/>
        </authorList>
    </citation>
    <scope>IDENTIFICATION</scope>
</reference>
<evidence type="ECO:0000313" key="3">
    <source>
        <dbReference type="WBParaSite" id="GPUH_0001898701-mRNA-1"/>
    </source>
</evidence>
<evidence type="ECO:0000313" key="2">
    <source>
        <dbReference type="Proteomes" id="UP000271098"/>
    </source>
</evidence>
<evidence type="ECO:0000313" key="1">
    <source>
        <dbReference type="EMBL" id="VDN32814.1"/>
    </source>
</evidence>
<dbReference type="AlphaFoldDB" id="A0A183EDC1"/>
<reference evidence="1 2" key="2">
    <citation type="submission" date="2018-11" db="EMBL/GenBank/DDBJ databases">
        <authorList>
            <consortium name="Pathogen Informatics"/>
        </authorList>
    </citation>
    <scope>NUCLEOTIDE SEQUENCE [LARGE SCALE GENOMIC DNA]</scope>
</reference>
<dbReference type="WBParaSite" id="GPUH_0001898701-mRNA-1">
    <property type="protein sequence ID" value="GPUH_0001898701-mRNA-1"/>
    <property type="gene ID" value="GPUH_0001898701"/>
</dbReference>
<dbReference type="Gene3D" id="2.120.10.80">
    <property type="entry name" value="Kelch-type beta propeller"/>
    <property type="match status" value="1"/>
</dbReference>
<sequence length="179" mass="20386">MFGGPPEDADKAWEPVRQPYRILVDEHESAIPTVGHAMFRYRNALVLWGGNFFIAGSIRHSPTKYLYILPAGLLAGCRTLKWILYHVPNGDVPPSTSNACALLCDSYVYFFGGYIRRSRENQVLEGHSSAIYVLDLEQEQWSLTVSDNVLIPTPRDKMTGWTHKNRFAQHNIFLKSNLF</sequence>
<name>A0A183EDC1_9BILA</name>
<gene>
    <name evidence="1" type="ORF">GPUH_LOCUS18962</name>
</gene>
<dbReference type="EMBL" id="UYRT01087657">
    <property type="protein sequence ID" value="VDN32814.1"/>
    <property type="molecule type" value="Genomic_DNA"/>
</dbReference>
<accession>A0A183EDC1</accession>